<dbReference type="EMBL" id="CP002394">
    <property type="protein sequence ID" value="ADU31530.1"/>
    <property type="molecule type" value="Genomic_DNA"/>
</dbReference>
<organism evidence="1 2">
    <name type="scientific">Evansella cellulosilytica (strain ATCC 21833 / DSM 2522 / FERM P-1141 / JCM 9156 / N-4)</name>
    <name type="common">Bacillus cellulosilyticus</name>
    <dbReference type="NCBI Taxonomy" id="649639"/>
    <lineage>
        <taxon>Bacteria</taxon>
        <taxon>Bacillati</taxon>
        <taxon>Bacillota</taxon>
        <taxon>Bacilli</taxon>
        <taxon>Bacillales</taxon>
        <taxon>Bacillaceae</taxon>
        <taxon>Evansella</taxon>
    </lineage>
</organism>
<dbReference type="AlphaFoldDB" id="E6U184"/>
<dbReference type="Proteomes" id="UP000001401">
    <property type="component" value="Chromosome"/>
</dbReference>
<name>E6U184_EVAC2</name>
<dbReference type="PROSITE" id="PS51257">
    <property type="entry name" value="PROKAR_LIPOPROTEIN"/>
    <property type="match status" value="1"/>
</dbReference>
<evidence type="ECO:0000313" key="2">
    <source>
        <dbReference type="Proteomes" id="UP000001401"/>
    </source>
</evidence>
<dbReference type="OrthoDB" id="2877229at2"/>
<proteinExistence type="predicted"/>
<evidence type="ECO:0000313" key="1">
    <source>
        <dbReference type="EMBL" id="ADU31530.1"/>
    </source>
</evidence>
<gene>
    <name evidence="1" type="ordered locus">Bcell_3288</name>
</gene>
<protein>
    <recommendedName>
        <fullName evidence="3">DUF4252 domain-containing protein</fullName>
    </recommendedName>
</protein>
<dbReference type="RefSeq" id="WP_013489861.1">
    <property type="nucleotide sequence ID" value="NC_014829.1"/>
</dbReference>
<dbReference type="KEGG" id="bco:Bcell_3288"/>
<dbReference type="STRING" id="649639.Bcell_3288"/>
<evidence type="ECO:0008006" key="3">
    <source>
        <dbReference type="Google" id="ProtNLM"/>
    </source>
</evidence>
<dbReference type="HOGENOM" id="CLU_1552194_0_0_9"/>
<keyword evidence="2" id="KW-1185">Reference proteome</keyword>
<sequence length="172" mass="19464" precursor="true">MDLKWLVKSSLLVIMLVLIVSGCSISKEDAQQFASNSFASKLEQEAKSATHELDDISLYIPSYTTVEEIDEFNVLLERSNHILLLFLNDIVENKTKEGILETLLIEDDPFIFESGETTEGNLAYLVVTELEEDMYSVIVGYNGYKITTLSSLSDMNNISEMMFDIVRSIEEK</sequence>
<accession>E6U184</accession>
<reference evidence="1 2" key="1">
    <citation type="submission" date="2010-12" db="EMBL/GenBank/DDBJ databases">
        <title>Complete sequence of Bacillus cellulosilyticus DSM 2522.</title>
        <authorList>
            <consortium name="US DOE Joint Genome Institute"/>
            <person name="Lucas S."/>
            <person name="Copeland A."/>
            <person name="Lapidus A."/>
            <person name="Cheng J.-F."/>
            <person name="Bruce D."/>
            <person name="Goodwin L."/>
            <person name="Pitluck S."/>
            <person name="Chertkov O."/>
            <person name="Detter J.C."/>
            <person name="Han C."/>
            <person name="Tapia R."/>
            <person name="Land M."/>
            <person name="Hauser L."/>
            <person name="Jeffries C."/>
            <person name="Kyrpides N."/>
            <person name="Ivanova N."/>
            <person name="Mikhailova N."/>
            <person name="Brumm P."/>
            <person name="Mead D."/>
            <person name="Woyke T."/>
        </authorList>
    </citation>
    <scope>NUCLEOTIDE SEQUENCE [LARGE SCALE GENOMIC DNA]</scope>
    <source>
        <strain evidence="2">ATCC 21833 / DSM 2522 / FERM P-1141 / JCM 9156 / N-4</strain>
    </source>
</reference>